<accession>A0AAX2RR17</accession>
<proteinExistence type="predicted"/>
<dbReference type="RefSeq" id="WP_134256322.1">
    <property type="nucleotide sequence ID" value="NZ_SNSG01000013.1"/>
</dbReference>
<organism evidence="1 2">
    <name type="scientific">Burkholderia cepacia</name>
    <name type="common">Pseudomonas cepacia</name>
    <dbReference type="NCBI Taxonomy" id="292"/>
    <lineage>
        <taxon>Bacteria</taxon>
        <taxon>Pseudomonadati</taxon>
        <taxon>Pseudomonadota</taxon>
        <taxon>Betaproteobacteria</taxon>
        <taxon>Burkholderiales</taxon>
        <taxon>Burkholderiaceae</taxon>
        <taxon>Burkholderia</taxon>
        <taxon>Burkholderia cepacia complex</taxon>
    </lineage>
</organism>
<dbReference type="AlphaFoldDB" id="A0AAX2RR17"/>
<evidence type="ECO:0000313" key="2">
    <source>
        <dbReference type="Proteomes" id="UP000298234"/>
    </source>
</evidence>
<dbReference type="Proteomes" id="UP000298234">
    <property type="component" value="Unassembled WGS sequence"/>
</dbReference>
<name>A0AAX2RR17_BURCE</name>
<evidence type="ECO:0000313" key="1">
    <source>
        <dbReference type="EMBL" id="TEU47590.1"/>
    </source>
</evidence>
<comment type="caution">
    <text evidence="1">The sequence shown here is derived from an EMBL/GenBank/DDBJ whole genome shotgun (WGS) entry which is preliminary data.</text>
</comment>
<reference evidence="1 2" key="1">
    <citation type="submission" date="2019-03" db="EMBL/GenBank/DDBJ databases">
        <title>Burkholderia cepacia outbreak.</title>
        <authorList>
            <person name="Farzana R."/>
            <person name="Walsh T.R."/>
        </authorList>
    </citation>
    <scope>NUCLEOTIDE SEQUENCE [LARGE SCALE GENOMIC DNA]</scope>
    <source>
        <strain evidence="2">d13</strain>
    </source>
</reference>
<dbReference type="EMBL" id="SNSQ01000016">
    <property type="protein sequence ID" value="TEU47590.1"/>
    <property type="molecule type" value="Genomic_DNA"/>
</dbReference>
<protein>
    <recommendedName>
        <fullName evidence="3">DUF551 domain-containing protein</fullName>
    </recommendedName>
</protein>
<gene>
    <name evidence="1" type="ORF">E3D37_16430</name>
</gene>
<evidence type="ECO:0008006" key="3">
    <source>
        <dbReference type="Google" id="ProtNLM"/>
    </source>
</evidence>
<sequence>MSETHDSEDWFPIVDAPHDGTEIRVACFLNRHYRVWERRAVFRGSKWRPVDGVLDVYLKPTHWLPV</sequence>